<proteinExistence type="predicted"/>
<dbReference type="STRING" id="706587.Desti_0699"/>
<dbReference type="AlphaFoldDB" id="I4C1I4"/>
<dbReference type="HOGENOM" id="CLU_083845_0_0_7"/>
<sequence length="231" mass="25014">MKALKIYSVIEPKIFAVCIAFVLGIVFMTVPVHAHKVNLFAYVEGDRVVVEGYFSAKSKAQDSVVEVFDETGKKIHEGKTGKDGIYSFKLADLPAFTGGLKFVLEAGMGHKAEYTLSSSDLPSSPKKAKPAKEVEPAQEQAPRDRSEAVPEPAKAASVQVLDQAALSAVLESAMDKKLEPLVRMLGRQEKLLLEEKNSGPRINDIVGGIGWIVGIVGIAAFFWGRNRSGKN</sequence>
<accession>I4C1I4</accession>
<dbReference type="Proteomes" id="UP000006055">
    <property type="component" value="Chromosome"/>
</dbReference>
<gene>
    <name evidence="3" type="ordered locus">Desti_0699</name>
</gene>
<feature type="compositionally biased region" description="Low complexity" evidence="1">
    <location>
        <begin position="116"/>
        <end position="125"/>
    </location>
</feature>
<keyword evidence="4" id="KW-1185">Reference proteome</keyword>
<keyword evidence="2" id="KW-1133">Transmembrane helix</keyword>
<evidence type="ECO:0000256" key="2">
    <source>
        <dbReference type="SAM" id="Phobius"/>
    </source>
</evidence>
<keyword evidence="2" id="KW-0472">Membrane</keyword>
<evidence type="ECO:0008006" key="5">
    <source>
        <dbReference type="Google" id="ProtNLM"/>
    </source>
</evidence>
<evidence type="ECO:0000313" key="4">
    <source>
        <dbReference type="Proteomes" id="UP000006055"/>
    </source>
</evidence>
<dbReference type="eggNOG" id="COG2373">
    <property type="taxonomic scope" value="Bacteria"/>
</dbReference>
<keyword evidence="2" id="KW-0812">Transmembrane</keyword>
<feature type="region of interest" description="Disordered" evidence="1">
    <location>
        <begin position="115"/>
        <end position="153"/>
    </location>
</feature>
<evidence type="ECO:0000313" key="3">
    <source>
        <dbReference type="EMBL" id="AFM23425.1"/>
    </source>
</evidence>
<dbReference type="OrthoDB" id="9795418at2"/>
<protein>
    <recommendedName>
        <fullName evidence="5">Nickel transport protein</fullName>
    </recommendedName>
</protein>
<reference evidence="4" key="1">
    <citation type="submission" date="2012-06" db="EMBL/GenBank/DDBJ databases">
        <title>Complete sequence of chromosome of Desulfomonile tiedjei DSM 6799.</title>
        <authorList>
            <person name="Lucas S."/>
            <person name="Copeland A."/>
            <person name="Lapidus A."/>
            <person name="Glavina del Rio T."/>
            <person name="Dalin E."/>
            <person name="Tice H."/>
            <person name="Bruce D."/>
            <person name="Goodwin L."/>
            <person name="Pitluck S."/>
            <person name="Peters L."/>
            <person name="Ovchinnikova G."/>
            <person name="Zeytun A."/>
            <person name="Lu M."/>
            <person name="Kyrpides N."/>
            <person name="Mavromatis K."/>
            <person name="Ivanova N."/>
            <person name="Brettin T."/>
            <person name="Detter J.C."/>
            <person name="Han C."/>
            <person name="Larimer F."/>
            <person name="Land M."/>
            <person name="Hauser L."/>
            <person name="Markowitz V."/>
            <person name="Cheng J.-F."/>
            <person name="Hugenholtz P."/>
            <person name="Woyke T."/>
            <person name="Wu D."/>
            <person name="Spring S."/>
            <person name="Schroeder M."/>
            <person name="Brambilla E."/>
            <person name="Klenk H.-P."/>
            <person name="Eisen J.A."/>
        </authorList>
    </citation>
    <scope>NUCLEOTIDE SEQUENCE [LARGE SCALE GENOMIC DNA]</scope>
    <source>
        <strain evidence="4">ATCC 49306 / DSM 6799 / DCB-1</strain>
    </source>
</reference>
<evidence type="ECO:0000256" key="1">
    <source>
        <dbReference type="SAM" id="MobiDB-lite"/>
    </source>
</evidence>
<name>I4C1I4_DESTA</name>
<feature type="compositionally biased region" description="Basic and acidic residues" evidence="1">
    <location>
        <begin position="130"/>
        <end position="148"/>
    </location>
</feature>
<dbReference type="RefSeq" id="WP_014808581.1">
    <property type="nucleotide sequence ID" value="NC_018025.1"/>
</dbReference>
<dbReference type="EMBL" id="CP003360">
    <property type="protein sequence ID" value="AFM23425.1"/>
    <property type="molecule type" value="Genomic_DNA"/>
</dbReference>
<feature type="transmembrane region" description="Helical" evidence="2">
    <location>
        <begin position="205"/>
        <end position="224"/>
    </location>
</feature>
<organism evidence="3 4">
    <name type="scientific">Desulfomonile tiedjei (strain ATCC 49306 / DSM 6799 / DCB-1)</name>
    <dbReference type="NCBI Taxonomy" id="706587"/>
    <lineage>
        <taxon>Bacteria</taxon>
        <taxon>Pseudomonadati</taxon>
        <taxon>Thermodesulfobacteriota</taxon>
        <taxon>Desulfomonilia</taxon>
        <taxon>Desulfomonilales</taxon>
        <taxon>Desulfomonilaceae</taxon>
        <taxon>Desulfomonile</taxon>
    </lineage>
</organism>
<dbReference type="KEGG" id="dti:Desti_0699"/>